<dbReference type="Gene3D" id="3.90.230.10">
    <property type="entry name" value="Creatinase/methionine aminopeptidase superfamily"/>
    <property type="match status" value="1"/>
</dbReference>
<evidence type="ECO:0000256" key="5">
    <source>
        <dbReference type="ARBA" id="ARBA00022670"/>
    </source>
</evidence>
<dbReference type="PANTHER" id="PTHR43226">
    <property type="entry name" value="XAA-PRO AMINOPEPTIDASE 3"/>
    <property type="match status" value="1"/>
</dbReference>
<evidence type="ECO:0000256" key="1">
    <source>
        <dbReference type="ARBA" id="ARBA00001424"/>
    </source>
</evidence>
<dbReference type="Pfam" id="PF05195">
    <property type="entry name" value="AMP_N"/>
    <property type="match status" value="1"/>
</dbReference>
<evidence type="ECO:0000256" key="4">
    <source>
        <dbReference type="ARBA" id="ARBA00012574"/>
    </source>
</evidence>
<evidence type="ECO:0000256" key="3">
    <source>
        <dbReference type="ARBA" id="ARBA00008766"/>
    </source>
</evidence>
<dbReference type="NCBIfam" id="NF008131">
    <property type="entry name" value="PRK10879.1"/>
    <property type="match status" value="1"/>
</dbReference>
<dbReference type="InterPro" id="IPR001131">
    <property type="entry name" value="Peptidase_M24B_aminopep-P_CS"/>
</dbReference>
<dbReference type="GO" id="GO:0006508">
    <property type="term" value="P:proteolysis"/>
    <property type="evidence" value="ECO:0007669"/>
    <property type="project" value="UniProtKB-KW"/>
</dbReference>
<name>I8T8R1_9GAMM</name>
<evidence type="ECO:0000256" key="10">
    <source>
        <dbReference type="ARBA" id="ARBA00069363"/>
    </source>
</evidence>
<dbReference type="AlphaFoldDB" id="I8T8R1"/>
<evidence type="ECO:0000256" key="9">
    <source>
        <dbReference type="ARBA" id="ARBA00023211"/>
    </source>
</evidence>
<accession>I8T8R1</accession>
<keyword evidence="9" id="KW-0464">Manganese</keyword>
<dbReference type="PANTHER" id="PTHR43226:SF4">
    <property type="entry name" value="XAA-PRO AMINOPEPTIDASE 3"/>
    <property type="match status" value="1"/>
</dbReference>
<evidence type="ECO:0000256" key="13">
    <source>
        <dbReference type="RuleBase" id="RU000590"/>
    </source>
</evidence>
<dbReference type="CDD" id="cd01087">
    <property type="entry name" value="Prolidase"/>
    <property type="match status" value="1"/>
</dbReference>
<organism evidence="15 16">
    <name type="scientific">Hydrocarboniphaga effusa AP103</name>
    <dbReference type="NCBI Taxonomy" id="1172194"/>
    <lineage>
        <taxon>Bacteria</taxon>
        <taxon>Pseudomonadati</taxon>
        <taxon>Pseudomonadota</taxon>
        <taxon>Gammaproteobacteria</taxon>
        <taxon>Nevskiales</taxon>
        <taxon>Nevskiaceae</taxon>
        <taxon>Hydrocarboniphaga</taxon>
    </lineage>
</organism>
<dbReference type="Pfam" id="PF00557">
    <property type="entry name" value="Peptidase_M24"/>
    <property type="match status" value="1"/>
</dbReference>
<dbReference type="SUPFAM" id="SSF53092">
    <property type="entry name" value="Creatinase/prolidase N-terminal domain"/>
    <property type="match status" value="1"/>
</dbReference>
<evidence type="ECO:0000256" key="11">
    <source>
        <dbReference type="ARBA" id="ARBA00075356"/>
    </source>
</evidence>
<dbReference type="InterPro" id="IPR036005">
    <property type="entry name" value="Creatinase/aminopeptidase-like"/>
</dbReference>
<keyword evidence="7" id="KW-0378">Hydrolase</keyword>
<dbReference type="SMART" id="SM01011">
    <property type="entry name" value="AMP_N"/>
    <property type="match status" value="1"/>
</dbReference>
<feature type="domain" description="Aminopeptidase P N-terminal" evidence="14">
    <location>
        <begin position="6"/>
        <end position="140"/>
    </location>
</feature>
<evidence type="ECO:0000256" key="2">
    <source>
        <dbReference type="ARBA" id="ARBA00001936"/>
    </source>
</evidence>
<dbReference type="Gene3D" id="3.40.350.10">
    <property type="entry name" value="Creatinase/prolidase N-terminal domain"/>
    <property type="match status" value="1"/>
</dbReference>
<keyword evidence="8" id="KW-0482">Metalloprotease</keyword>
<evidence type="ECO:0000313" key="16">
    <source>
        <dbReference type="Proteomes" id="UP000003704"/>
    </source>
</evidence>
<dbReference type="InterPro" id="IPR007865">
    <property type="entry name" value="Aminopep_P_N"/>
</dbReference>
<dbReference type="STRING" id="1172194.WQQ_04870"/>
<dbReference type="FunFam" id="3.90.230.10:FF:000002">
    <property type="entry name" value="Xaa-Pro aminopeptidase 3"/>
    <property type="match status" value="1"/>
</dbReference>
<dbReference type="RefSeq" id="WP_007183446.1">
    <property type="nucleotide sequence ID" value="NZ_AKGD01000001.1"/>
</dbReference>
<keyword evidence="6 13" id="KW-0479">Metal-binding</keyword>
<dbReference type="PROSITE" id="PS00491">
    <property type="entry name" value="PROLINE_PEPTIDASE"/>
    <property type="match status" value="1"/>
</dbReference>
<dbReference type="InterPro" id="IPR029149">
    <property type="entry name" value="Creatin/AminoP/Spt16_N"/>
</dbReference>
<evidence type="ECO:0000259" key="14">
    <source>
        <dbReference type="SMART" id="SM01011"/>
    </source>
</evidence>
<dbReference type="OrthoDB" id="9806388at2"/>
<keyword evidence="5" id="KW-0645">Protease</keyword>
<proteinExistence type="inferred from homology"/>
<dbReference type="GO" id="GO:0030145">
    <property type="term" value="F:manganese ion binding"/>
    <property type="evidence" value="ECO:0007669"/>
    <property type="project" value="InterPro"/>
</dbReference>
<sequence>MTLSSQDAREHARRRKELMRRIGNDAVAIIPSAFEVVRARDTHYRFRQNSDFQYLTGFPEPESIAVLVPGRKGGEFVLFVRRRDKEREIWDGRRAGPEGAVERYGADEAYNIDELEDELPKLLAGRETVHYTLGEYAELDAEIAGIMRHLREVSRRGATAPTTLVALETTLHEMRLIKSKAEIALMKKAADVSARAHVRAMKATRPGRYEWQVMAEIHSEFEVEDMQPGYGSIVGGGDNACILHYTENNMLLRDGDLLLIDAGGEYRGYTADITRTFPVNGKFNAAQQAVYEVVLEANKQTIKTLKAGTSAGKPHDVATRILTEGLVELGLLKGDVKTLIAEGRQRQFYMHGTGHWLGMDVHDVGRYRLGGKYRPFEPGMIMTVEPGLYIAPGTEGVDEKYWGIGIRVEDDVLVTENGPEVLTTGVPKEIKDIEALMAKAA</sequence>
<reference evidence="15 16" key="1">
    <citation type="journal article" date="2012" name="J. Bacteriol.">
        <title>Genome Sequence of n-Alkane-Degrading Hydrocarboniphaga effusa Strain AP103T (ATCC BAA-332T).</title>
        <authorList>
            <person name="Chang H.K."/>
            <person name="Zylstra G.J."/>
            <person name="Chae J.C."/>
        </authorList>
    </citation>
    <scope>NUCLEOTIDE SEQUENCE [LARGE SCALE GENOMIC DNA]</scope>
    <source>
        <strain evidence="15 16">AP103</strain>
    </source>
</reference>
<dbReference type="Proteomes" id="UP000003704">
    <property type="component" value="Unassembled WGS sequence"/>
</dbReference>
<comment type="catalytic activity">
    <reaction evidence="1">
        <text>Release of any N-terminal amino acid, including proline, that is linked to proline, even from a dipeptide or tripeptide.</text>
        <dbReference type="EC" id="3.4.11.9"/>
    </reaction>
</comment>
<evidence type="ECO:0000256" key="8">
    <source>
        <dbReference type="ARBA" id="ARBA00023049"/>
    </source>
</evidence>
<dbReference type="GO" id="GO:0005829">
    <property type="term" value="C:cytosol"/>
    <property type="evidence" value="ECO:0007669"/>
    <property type="project" value="TreeGrafter"/>
</dbReference>
<dbReference type="EC" id="3.4.11.9" evidence="4"/>
<gene>
    <name evidence="15" type="ORF">WQQ_04870</name>
</gene>
<dbReference type="GO" id="GO:0070006">
    <property type="term" value="F:metalloaminopeptidase activity"/>
    <property type="evidence" value="ECO:0007669"/>
    <property type="project" value="InterPro"/>
</dbReference>
<dbReference type="EMBL" id="AKGD01000001">
    <property type="protein sequence ID" value="EIT70350.1"/>
    <property type="molecule type" value="Genomic_DNA"/>
</dbReference>
<dbReference type="SUPFAM" id="SSF55920">
    <property type="entry name" value="Creatinase/aminopeptidase"/>
    <property type="match status" value="1"/>
</dbReference>
<evidence type="ECO:0000256" key="7">
    <source>
        <dbReference type="ARBA" id="ARBA00022801"/>
    </source>
</evidence>
<dbReference type="InterPro" id="IPR000994">
    <property type="entry name" value="Pept_M24"/>
</dbReference>
<keyword evidence="16" id="KW-1185">Reference proteome</keyword>
<evidence type="ECO:0000256" key="12">
    <source>
        <dbReference type="ARBA" id="ARBA00081411"/>
    </source>
</evidence>
<evidence type="ECO:0000313" key="15">
    <source>
        <dbReference type="EMBL" id="EIT70350.1"/>
    </source>
</evidence>
<protein>
    <recommendedName>
        <fullName evidence="10">Xaa-Pro aminopeptidase</fullName>
        <ecNumber evidence="4">3.4.11.9</ecNumber>
    </recommendedName>
    <alternativeName>
        <fullName evidence="11">Aminopeptidase P II</fullName>
    </alternativeName>
    <alternativeName>
        <fullName evidence="12">X-Pro aminopeptidase</fullName>
    </alternativeName>
</protein>
<comment type="similarity">
    <text evidence="3 13">Belongs to the peptidase M24B family.</text>
</comment>
<comment type="cofactor">
    <cofactor evidence="2">
        <name>Mn(2+)</name>
        <dbReference type="ChEBI" id="CHEBI:29035"/>
    </cofactor>
</comment>
<comment type="caution">
    <text evidence="15">The sequence shown here is derived from an EMBL/GenBank/DDBJ whole genome shotgun (WGS) entry which is preliminary data.</text>
</comment>
<evidence type="ECO:0000256" key="6">
    <source>
        <dbReference type="ARBA" id="ARBA00022723"/>
    </source>
</evidence>
<dbReference type="InterPro" id="IPR052433">
    <property type="entry name" value="X-Pro_dipept-like"/>
</dbReference>
<dbReference type="PATRIC" id="fig|1172194.4.peg.465"/>